<dbReference type="GO" id="GO:0005524">
    <property type="term" value="F:ATP binding"/>
    <property type="evidence" value="ECO:0007669"/>
    <property type="project" value="InterPro"/>
</dbReference>
<gene>
    <name evidence="3" type="ORF">BIFLH23_01618</name>
</gene>
<sequence length="238" mass="26116">MYRSIEIQVSKPFDTEPANRERSKCERLLRRAEFSVAKGLDGYDFSNVRLPDGYALDGLPDLDFVPRAQDLVFHGKTGRGKNRLAIGLGMRAVERGLNVRFHQTAELVLQLGKAKRDGNLDAMPGDIGRADPIILDEFGYVPFDIDGARLLHRIIAGSYERRSIASATNIGSGKWGTVFADDKLAAAIIDRIVHHGRLLEFTGQSHRAGEALMFGRTSAGPASEPKEKTKEQAGTLLG</sequence>
<evidence type="ECO:0000313" key="4">
    <source>
        <dbReference type="Proteomes" id="UP000494246"/>
    </source>
</evidence>
<dbReference type="PIRSF" id="PIRSF003073">
    <property type="entry name" value="DNAC_TnpB_IstB"/>
    <property type="match status" value="1"/>
</dbReference>
<feature type="domain" description="IstB-like ATP-binding" evidence="2">
    <location>
        <begin position="13"/>
        <end position="208"/>
    </location>
</feature>
<dbReference type="InterPro" id="IPR028350">
    <property type="entry name" value="DNAC/IstB-like"/>
</dbReference>
<reference evidence="3 4" key="1">
    <citation type="submission" date="2019-10" db="EMBL/GenBank/DDBJ databases">
        <authorList>
            <consortium name="Melissa Lawson"/>
            <person name="O'neill I."/>
        </authorList>
    </citation>
    <scope>NUCLEOTIDE SEQUENCE [LARGE SCALE GENOMIC DNA]</scope>
    <source>
        <strain evidence="3">LH_23</strain>
    </source>
</reference>
<dbReference type="EMBL" id="CABWKH010000023">
    <property type="protein sequence ID" value="VWQ36798.1"/>
    <property type="molecule type" value="Genomic_DNA"/>
</dbReference>
<dbReference type="AlphaFoldDB" id="A0A8U0LGG9"/>
<comment type="caution">
    <text evidence="3">The sequence shown here is derived from an EMBL/GenBank/DDBJ whole genome shotgun (WGS) entry which is preliminary data.</text>
</comment>
<dbReference type="InterPro" id="IPR027417">
    <property type="entry name" value="P-loop_NTPase"/>
</dbReference>
<feature type="region of interest" description="Disordered" evidence="1">
    <location>
        <begin position="216"/>
        <end position="238"/>
    </location>
</feature>
<evidence type="ECO:0000313" key="3">
    <source>
        <dbReference type="EMBL" id="VWQ36798.1"/>
    </source>
</evidence>
<dbReference type="Gene3D" id="3.40.50.300">
    <property type="entry name" value="P-loop containing nucleotide triphosphate hydrolases"/>
    <property type="match status" value="1"/>
</dbReference>
<evidence type="ECO:0000259" key="2">
    <source>
        <dbReference type="Pfam" id="PF01695"/>
    </source>
</evidence>
<dbReference type="Pfam" id="PF01695">
    <property type="entry name" value="IstB_IS21"/>
    <property type="match status" value="1"/>
</dbReference>
<dbReference type="SUPFAM" id="SSF52540">
    <property type="entry name" value="P-loop containing nucleoside triphosphate hydrolases"/>
    <property type="match status" value="1"/>
</dbReference>
<protein>
    <submittedName>
        <fullName evidence="3">Transposase</fullName>
    </submittedName>
</protein>
<name>A0A8U0LGG9_BIFLI</name>
<evidence type="ECO:0000256" key="1">
    <source>
        <dbReference type="SAM" id="MobiDB-lite"/>
    </source>
</evidence>
<organism evidence="3 4">
    <name type="scientific">Bifidobacterium longum subsp. infantis</name>
    <dbReference type="NCBI Taxonomy" id="1682"/>
    <lineage>
        <taxon>Bacteria</taxon>
        <taxon>Bacillati</taxon>
        <taxon>Actinomycetota</taxon>
        <taxon>Actinomycetes</taxon>
        <taxon>Bifidobacteriales</taxon>
        <taxon>Bifidobacteriaceae</taxon>
        <taxon>Bifidobacterium</taxon>
    </lineage>
</organism>
<accession>A0A8U0LGG9</accession>
<dbReference type="Proteomes" id="UP000494246">
    <property type="component" value="Unassembled WGS sequence"/>
</dbReference>
<dbReference type="InterPro" id="IPR002611">
    <property type="entry name" value="IstB_ATP-bd"/>
</dbReference>
<proteinExistence type="predicted"/>